<reference evidence="3 4" key="1">
    <citation type="submission" date="2020-09" db="EMBL/GenBank/DDBJ databases">
        <title>TT11 complete genome.</title>
        <authorList>
            <person name="Wu Z."/>
        </authorList>
    </citation>
    <scope>NUCLEOTIDE SEQUENCE [LARGE SCALE GENOMIC DNA]</scope>
    <source>
        <strain evidence="3 4">TT11</strain>
    </source>
</reference>
<dbReference type="InterPro" id="IPR031924">
    <property type="entry name" value="GH115"/>
</dbReference>
<evidence type="ECO:0000313" key="3">
    <source>
        <dbReference type="EMBL" id="MBD0831560.1"/>
    </source>
</evidence>
<proteinExistence type="predicted"/>
<protein>
    <submittedName>
        <fullName evidence="3">Glycosyl hydrolase 115 family protein</fullName>
    </submittedName>
</protein>
<dbReference type="Gene3D" id="3.20.20.520">
    <property type="entry name" value="Glycosyl hydrolase family 115"/>
    <property type="match status" value="1"/>
</dbReference>
<dbReference type="Gene3D" id="2.60.120.1620">
    <property type="match status" value="1"/>
</dbReference>
<dbReference type="PANTHER" id="PTHR37842">
    <property type="match status" value="1"/>
</dbReference>
<comment type="caution">
    <text evidence="3">The sequence shown here is derived from an EMBL/GenBank/DDBJ whole genome shotgun (WGS) entry which is preliminary data.</text>
</comment>
<dbReference type="GO" id="GO:0005975">
    <property type="term" value="P:carbohydrate metabolic process"/>
    <property type="evidence" value="ECO:0007669"/>
    <property type="project" value="UniProtKB-ARBA"/>
</dbReference>
<dbReference type="RefSeq" id="WP_188229354.1">
    <property type="nucleotide sequence ID" value="NZ_JACVXB010000002.1"/>
</dbReference>
<evidence type="ECO:0000313" key="4">
    <source>
        <dbReference type="Proteomes" id="UP000600588"/>
    </source>
</evidence>
<dbReference type="Pfam" id="PF17829">
    <property type="entry name" value="GH115_C"/>
    <property type="match status" value="1"/>
</dbReference>
<organism evidence="3 4">
    <name type="scientific">Aestuariibaculum sediminum</name>
    <dbReference type="NCBI Taxonomy" id="2770637"/>
    <lineage>
        <taxon>Bacteria</taxon>
        <taxon>Pseudomonadati</taxon>
        <taxon>Bacteroidota</taxon>
        <taxon>Flavobacteriia</taxon>
        <taxon>Flavobacteriales</taxon>
        <taxon>Flavobacteriaceae</taxon>
    </lineage>
</organism>
<sequence length="969" mass="110846">MNFCLRTILTICFCLLILTKGFSISDRINSLITFEVYTAKHKSTIVYDKEGTPLDSISAHLLAEDIFKVTNYKPEIITNLKQAKGNVIIIGNINSKLINAFIKSSEIPSDFKNQWESYLYKTIAKPSKSIKKAFIIAGTTPRGTAYGVFNISKEIGVNPWYWWADVPVKSRKELILDQSDSISKAPSVKFRGIFLNDEDWGLQPWASKTLEPETGDIGPKTYAKIFELLLRLNANTIWPAMHPSTKAFFHYPGNAKMAEMYNIVIGSSHAEPMLRNNVDEWDKKTLGDFNYKTNKNAVFNYWENRVKEAKNIDAIYTMGMRGVHDSGMEGVKSKDEAVALLDGILKDQRQLLKTYINEDPTKIPQAFTVYKEVLDLYKNGLEVPDDITLVWTDDNYGYIRSLSNPEEQKRSGGGGVYYHASYWGRPHDYLWLSTTSPCLVWEEMIKAYTLNNKTIWILNVGDIKPAEYNTQLFLDMAYNASKFETIEAVNKHQEDFFTDIFGEKYGKTIANIKAKYYQLAFERKPEFMGWSQTEPTTPIYQTAYNSLGYGDEISKRISAYKTIENKTQKIAQNLPKNLKSSFFQLVAYPVEAASNMNKKFLYRDLALTYAKQNRISAKKHKDSSNLAYQNIITLTEKYNALSNGKWQGIMHMKPRNLPVYQNPEITLSENSSKDILGIAVEDTLRNIQGISKLPTFYENDFKSYFIDVFLKSENETSWKLTNLPKWLNFSKTNGILNPKNTPETRIYVSIDWKLWNQSRKPLSEIITLESGDFKEDIEIQISENYSNLPKNSIIEKNGLAVWYAHSFSKNEEKNKAFWQILNGLGHSQHPLQASPVASESFSEFKNTPVLEYDIYAETINPEAHLNIVALPTHPLTTSGQVRIGVQWNDSPIKIIDFKTEGRSSTWKQNVLSNTAKKQMQIAIDKTGKQTLKIYMIDAGVVLDYFILNTKSQLEPYSLPAETKIYSHEN</sequence>
<dbReference type="Pfam" id="PF15979">
    <property type="entry name" value="Glyco_hydro_115"/>
    <property type="match status" value="1"/>
</dbReference>
<dbReference type="Proteomes" id="UP000600588">
    <property type="component" value="Unassembled WGS sequence"/>
</dbReference>
<dbReference type="AlphaFoldDB" id="A0A8J6Q7A9"/>
<accession>A0A8J6Q7A9</accession>
<keyword evidence="1 3" id="KW-0378">Hydrolase</keyword>
<dbReference type="InterPro" id="IPR029018">
    <property type="entry name" value="Hex-like_dom2"/>
</dbReference>
<feature type="domain" description="Gylcosyl hydrolase 115 C-terminal" evidence="2">
    <location>
        <begin position="794"/>
        <end position="959"/>
    </location>
</feature>
<dbReference type="PANTHER" id="PTHR37842:SF2">
    <property type="entry name" value="GYLCOSYL HYDROLASE 115 C-TERMINAL DOMAIN-CONTAINING PROTEIN"/>
    <property type="match status" value="1"/>
</dbReference>
<evidence type="ECO:0000259" key="2">
    <source>
        <dbReference type="Pfam" id="PF17829"/>
    </source>
</evidence>
<dbReference type="GO" id="GO:0016787">
    <property type="term" value="F:hydrolase activity"/>
    <property type="evidence" value="ECO:0007669"/>
    <property type="project" value="UniProtKB-KW"/>
</dbReference>
<evidence type="ECO:0000256" key="1">
    <source>
        <dbReference type="ARBA" id="ARBA00022801"/>
    </source>
</evidence>
<dbReference type="Gene3D" id="1.20.58.2150">
    <property type="match status" value="1"/>
</dbReference>
<dbReference type="SUPFAM" id="SSF55545">
    <property type="entry name" value="beta-N-acetylhexosaminidase-like domain"/>
    <property type="match status" value="1"/>
</dbReference>
<dbReference type="InterPro" id="IPR042301">
    <property type="entry name" value="GH115_sf"/>
</dbReference>
<keyword evidence="4" id="KW-1185">Reference proteome</keyword>
<dbReference type="Gene3D" id="3.30.379.10">
    <property type="entry name" value="Chitobiase/beta-hexosaminidase domain 2-like"/>
    <property type="match status" value="1"/>
</dbReference>
<dbReference type="InterPro" id="IPR041437">
    <property type="entry name" value="GH115_C"/>
</dbReference>
<name>A0A8J6Q7A9_9FLAO</name>
<dbReference type="EMBL" id="JACVXB010000002">
    <property type="protein sequence ID" value="MBD0831560.1"/>
    <property type="molecule type" value="Genomic_DNA"/>
</dbReference>
<gene>
    <name evidence="3" type="ORF">ICJ83_05390</name>
</gene>